<gene>
    <name evidence="3" type="ORF">GCM10010276_61040</name>
</gene>
<evidence type="ECO:0000256" key="1">
    <source>
        <dbReference type="SAM" id="MobiDB-lite"/>
    </source>
</evidence>
<dbReference type="Proteomes" id="UP001501777">
    <property type="component" value="Unassembled WGS sequence"/>
</dbReference>
<dbReference type="RefSeq" id="WP_344403967.1">
    <property type="nucleotide sequence ID" value="NZ_BAAASG010000014.1"/>
</dbReference>
<evidence type="ECO:0000313" key="4">
    <source>
        <dbReference type="Proteomes" id="UP001501777"/>
    </source>
</evidence>
<organism evidence="3 4">
    <name type="scientific">Streptomyces longisporus</name>
    <dbReference type="NCBI Taxonomy" id="1948"/>
    <lineage>
        <taxon>Bacteria</taxon>
        <taxon>Bacillati</taxon>
        <taxon>Actinomycetota</taxon>
        <taxon>Actinomycetes</taxon>
        <taxon>Kitasatosporales</taxon>
        <taxon>Streptomycetaceae</taxon>
        <taxon>Streptomyces</taxon>
    </lineage>
</organism>
<evidence type="ECO:0000256" key="2">
    <source>
        <dbReference type="SAM" id="SignalP"/>
    </source>
</evidence>
<dbReference type="EMBL" id="BAAASG010000014">
    <property type="protein sequence ID" value="GAA2507734.1"/>
    <property type="molecule type" value="Genomic_DNA"/>
</dbReference>
<accession>A0ABP6A391</accession>
<keyword evidence="2" id="KW-0732">Signal</keyword>
<reference evidence="4" key="1">
    <citation type="journal article" date="2019" name="Int. J. Syst. Evol. Microbiol.">
        <title>The Global Catalogue of Microorganisms (GCM) 10K type strain sequencing project: providing services to taxonomists for standard genome sequencing and annotation.</title>
        <authorList>
            <consortium name="The Broad Institute Genomics Platform"/>
            <consortium name="The Broad Institute Genome Sequencing Center for Infectious Disease"/>
            <person name="Wu L."/>
            <person name="Ma J."/>
        </authorList>
    </citation>
    <scope>NUCLEOTIDE SEQUENCE [LARGE SCALE GENOMIC DNA]</scope>
    <source>
        <strain evidence="4">JCM 4395</strain>
    </source>
</reference>
<evidence type="ECO:0000313" key="3">
    <source>
        <dbReference type="EMBL" id="GAA2507734.1"/>
    </source>
</evidence>
<feature type="chain" id="PRO_5045474549" description="Lipoprotein" evidence="2">
    <location>
        <begin position="32"/>
        <end position="143"/>
    </location>
</feature>
<name>A0ABP6A391_STRLO</name>
<feature type="region of interest" description="Disordered" evidence="1">
    <location>
        <begin position="104"/>
        <end position="143"/>
    </location>
</feature>
<protein>
    <recommendedName>
        <fullName evidence="5">Lipoprotein</fullName>
    </recommendedName>
</protein>
<sequence>MRRTPPRRGRRTLTGTRAVSRTLSLAAAALAVTLGAGCSSGSPSAHGTPSPDDTSAVAACTKLISYWAKETITGGKWAGLDWEQKGLSNQQYEIMDTIVQNARTEQERHGLGSAKKLIDRQSEQRCTEENGATWSSQNWRPPK</sequence>
<feature type="compositionally biased region" description="Basic and acidic residues" evidence="1">
    <location>
        <begin position="104"/>
        <end position="128"/>
    </location>
</feature>
<comment type="caution">
    <text evidence="3">The sequence shown here is derived from an EMBL/GenBank/DDBJ whole genome shotgun (WGS) entry which is preliminary data.</text>
</comment>
<evidence type="ECO:0008006" key="5">
    <source>
        <dbReference type="Google" id="ProtNLM"/>
    </source>
</evidence>
<feature type="compositionally biased region" description="Polar residues" evidence="1">
    <location>
        <begin position="130"/>
        <end position="143"/>
    </location>
</feature>
<feature type="signal peptide" evidence="2">
    <location>
        <begin position="1"/>
        <end position="31"/>
    </location>
</feature>
<keyword evidence="4" id="KW-1185">Reference proteome</keyword>
<proteinExistence type="predicted"/>